<dbReference type="EMBL" id="PGGW01000008">
    <property type="protein sequence ID" value="PJF01844.1"/>
    <property type="molecule type" value="Genomic_DNA"/>
</dbReference>
<keyword evidence="5" id="KW-1185">Reference proteome</keyword>
<dbReference type="AlphaFoldDB" id="A0A2M8M1E2"/>
<evidence type="ECO:0008006" key="6">
    <source>
        <dbReference type="Google" id="ProtNLM"/>
    </source>
</evidence>
<dbReference type="EMBL" id="PGGW01000038">
    <property type="protein sequence ID" value="PJE98018.1"/>
    <property type="molecule type" value="Genomic_DNA"/>
</dbReference>
<organism evidence="3 5">
    <name type="scientific">Streptomyces carminius</name>
    <dbReference type="NCBI Taxonomy" id="2665496"/>
    <lineage>
        <taxon>Bacteria</taxon>
        <taxon>Bacillati</taxon>
        <taxon>Actinomycetota</taxon>
        <taxon>Actinomycetes</taxon>
        <taxon>Kitasatosporales</taxon>
        <taxon>Streptomycetaceae</taxon>
        <taxon>Streptomyces</taxon>
    </lineage>
</organism>
<feature type="region of interest" description="Disordered" evidence="1">
    <location>
        <begin position="57"/>
        <end position="91"/>
    </location>
</feature>
<feature type="chain" id="PRO_5015083199" description="Secreted protein" evidence="2">
    <location>
        <begin position="27"/>
        <end position="91"/>
    </location>
</feature>
<dbReference type="Proteomes" id="UP000230407">
    <property type="component" value="Unassembled WGS sequence"/>
</dbReference>
<comment type="caution">
    <text evidence="3">The sequence shown here is derived from an EMBL/GenBank/DDBJ whole genome shotgun (WGS) entry which is preliminary data.</text>
</comment>
<dbReference type="RefSeq" id="WP_100200306.1">
    <property type="nucleotide sequence ID" value="NZ_PGGW01000008.1"/>
</dbReference>
<evidence type="ECO:0000256" key="2">
    <source>
        <dbReference type="SAM" id="SignalP"/>
    </source>
</evidence>
<evidence type="ECO:0000313" key="4">
    <source>
        <dbReference type="EMBL" id="PJF01844.1"/>
    </source>
</evidence>
<feature type="compositionally biased region" description="Polar residues" evidence="1">
    <location>
        <begin position="79"/>
        <end position="91"/>
    </location>
</feature>
<evidence type="ECO:0000256" key="1">
    <source>
        <dbReference type="SAM" id="MobiDB-lite"/>
    </source>
</evidence>
<protein>
    <recommendedName>
        <fullName evidence="6">Secreted protein</fullName>
    </recommendedName>
</protein>
<feature type="region of interest" description="Disordered" evidence="1">
    <location>
        <begin position="25"/>
        <end position="44"/>
    </location>
</feature>
<evidence type="ECO:0000313" key="3">
    <source>
        <dbReference type="EMBL" id="PJE98018.1"/>
    </source>
</evidence>
<evidence type="ECO:0000313" key="5">
    <source>
        <dbReference type="Proteomes" id="UP000230407"/>
    </source>
</evidence>
<reference evidence="3 5" key="1">
    <citation type="submission" date="2017-11" db="EMBL/GenBank/DDBJ databases">
        <title>Streptomyces carmine sp. nov., a novel actinomycete isolated from Sophora alopecuroides in Xinjiang, China.</title>
        <authorList>
            <person name="Wang Y."/>
            <person name="Luo X."/>
            <person name="Wan C."/>
            <person name="Zhang L."/>
        </authorList>
    </citation>
    <scope>NUCLEOTIDE SEQUENCE [LARGE SCALE GENOMIC DNA]</scope>
    <source>
        <strain evidence="3 5">TRM SA0054</strain>
    </source>
</reference>
<name>A0A2M8M1E2_9ACTN</name>
<sequence>MKTRKIFPLLVAVAAVAAVSAGTAGAAPLPVGQPVPAPQRNDDAQRYRLLVQCSDGRQYGGESTAPPGDLSGVQEHCPSGTTATGWSWQTD</sequence>
<proteinExistence type="predicted"/>
<feature type="signal peptide" evidence="2">
    <location>
        <begin position="1"/>
        <end position="26"/>
    </location>
</feature>
<gene>
    <name evidence="4" type="ORF">CUT44_01890</name>
    <name evidence="3" type="ORF">CUT44_10150</name>
</gene>
<keyword evidence="2" id="KW-0732">Signal</keyword>
<accession>A0A2M8M1E2</accession>